<dbReference type="EMBL" id="MT141570">
    <property type="protein sequence ID" value="QJA67399.1"/>
    <property type="molecule type" value="Genomic_DNA"/>
</dbReference>
<accession>A0A6H1ZB84</accession>
<evidence type="ECO:0000313" key="2">
    <source>
        <dbReference type="EMBL" id="QJA44722.1"/>
    </source>
</evidence>
<evidence type="ECO:0000256" key="1">
    <source>
        <dbReference type="SAM" id="Phobius"/>
    </source>
</evidence>
<protein>
    <submittedName>
        <fullName evidence="2">Uncharacterized protein</fullName>
    </submittedName>
</protein>
<reference evidence="2" key="1">
    <citation type="submission" date="2020-03" db="EMBL/GenBank/DDBJ databases">
        <title>The deep terrestrial virosphere.</title>
        <authorList>
            <person name="Holmfeldt K."/>
            <person name="Nilsson E."/>
            <person name="Simone D."/>
            <person name="Lopez-Fernandez M."/>
            <person name="Wu X."/>
            <person name="de Brujin I."/>
            <person name="Lundin D."/>
            <person name="Andersson A."/>
            <person name="Bertilsson S."/>
            <person name="Dopson M."/>
        </authorList>
    </citation>
    <scope>NUCLEOTIDE SEQUENCE</scope>
    <source>
        <strain evidence="4">MM171A00166</strain>
        <strain evidence="6">MM415A00140</strain>
        <strain evidence="3">MM415B00227</strain>
        <strain evidence="2">TM448A00134</strain>
        <strain evidence="5">TM448B00166</strain>
    </source>
</reference>
<evidence type="ECO:0000313" key="3">
    <source>
        <dbReference type="EMBL" id="QJA67399.1"/>
    </source>
</evidence>
<feature type="transmembrane region" description="Helical" evidence="1">
    <location>
        <begin position="35"/>
        <end position="54"/>
    </location>
</feature>
<keyword evidence="1" id="KW-0472">Membrane</keyword>
<evidence type="ECO:0000313" key="4">
    <source>
        <dbReference type="EMBL" id="QJB00823.1"/>
    </source>
</evidence>
<keyword evidence="1" id="KW-0812">Transmembrane</keyword>
<feature type="transmembrane region" description="Helical" evidence="1">
    <location>
        <begin position="6"/>
        <end position="28"/>
    </location>
</feature>
<dbReference type="AlphaFoldDB" id="A0A6H1ZB84"/>
<keyword evidence="1" id="KW-1133">Transmembrane helix</keyword>
<organism evidence="2">
    <name type="scientific">viral metagenome</name>
    <dbReference type="NCBI Taxonomy" id="1070528"/>
    <lineage>
        <taxon>unclassified sequences</taxon>
        <taxon>metagenomes</taxon>
        <taxon>organismal metagenomes</taxon>
    </lineage>
</organism>
<gene>
    <name evidence="4" type="ORF">MM171A00166_0066</name>
    <name evidence="6" type="ORF">MM415A00140_0015</name>
    <name evidence="3" type="ORF">MM415B00227_0061</name>
    <name evidence="2" type="ORF">TM448A00134_0056</name>
    <name evidence="5" type="ORF">TM448B00166_0045</name>
</gene>
<evidence type="ECO:0000313" key="5">
    <source>
        <dbReference type="EMBL" id="QJH94001.1"/>
    </source>
</evidence>
<name>A0A6H1ZB84_9ZZZZ</name>
<evidence type="ECO:0000313" key="6">
    <source>
        <dbReference type="EMBL" id="QJI05265.1"/>
    </source>
</evidence>
<dbReference type="EMBL" id="MT144594">
    <property type="protein sequence ID" value="QJH94001.1"/>
    <property type="molecule type" value="Genomic_DNA"/>
</dbReference>
<sequence length="55" mass="5717">MFAMIIAYLISGVLALLGLIGVVASVAGQKANVKAFWGSLVCLCMAWFVAWVGGV</sequence>
<dbReference type="EMBL" id="MT143701">
    <property type="protein sequence ID" value="QJB00823.1"/>
    <property type="molecule type" value="Genomic_DNA"/>
</dbReference>
<proteinExistence type="predicted"/>
<dbReference type="EMBL" id="MT143979">
    <property type="protein sequence ID" value="QJA44722.1"/>
    <property type="molecule type" value="Genomic_DNA"/>
</dbReference>
<dbReference type="EMBL" id="MT145197">
    <property type="protein sequence ID" value="QJI05265.1"/>
    <property type="molecule type" value="Genomic_DNA"/>
</dbReference>